<accession>F2JSV1</accession>
<evidence type="ECO:0000313" key="1">
    <source>
        <dbReference type="EMBL" id="ADZ84072.1"/>
    </source>
</evidence>
<evidence type="ECO:0000313" key="2">
    <source>
        <dbReference type="Proteomes" id="UP000008467"/>
    </source>
</evidence>
<protein>
    <submittedName>
        <fullName evidence="1">Uncharacterized protein</fullName>
    </submittedName>
</protein>
<dbReference type="HOGENOM" id="CLU_1352621_0_0_9"/>
<sequence length="202" mass="23618">MSLGIETAKEFIDYMYERVSDLRHNNTKDELTQIVLDVLRELQRSEYPELGIGIEVRKDELSPDILVTWGIEGLVLLNFSERKIDDEDKILFWVRMNEQGRDKRKETKGYIAGIQPKKAKKIFDKMNQVGREFVEVDLPTSSSYIFDQDINKCLEVVEEIIKICIKERVDLIKEENKELSMAYRSVQNCKLCEVIFAPHPTN</sequence>
<name>F2JSV1_CELLD</name>
<dbReference type="AlphaFoldDB" id="F2JSV1"/>
<keyword evidence="2" id="KW-1185">Reference proteome</keyword>
<dbReference type="RefSeq" id="WP_013657365.1">
    <property type="nucleotide sequence ID" value="NC_015275.1"/>
</dbReference>
<dbReference type="EMBL" id="CP002582">
    <property type="protein sequence ID" value="ADZ84072.1"/>
    <property type="molecule type" value="Genomic_DNA"/>
</dbReference>
<dbReference type="KEGG" id="cle:Clole_2365"/>
<proteinExistence type="predicted"/>
<organism evidence="1 2">
    <name type="scientific">Cellulosilyticum lentocellum (strain ATCC 49066 / DSM 5427 / NCIMB 11756 / RHM5)</name>
    <name type="common">Clostridium lentocellum</name>
    <dbReference type="NCBI Taxonomy" id="642492"/>
    <lineage>
        <taxon>Bacteria</taxon>
        <taxon>Bacillati</taxon>
        <taxon>Bacillota</taxon>
        <taxon>Clostridia</taxon>
        <taxon>Lachnospirales</taxon>
        <taxon>Cellulosilyticaceae</taxon>
        <taxon>Cellulosilyticum</taxon>
    </lineage>
</organism>
<reference evidence="1 2" key="1">
    <citation type="journal article" date="2011" name="J. Bacteriol.">
        <title>Complete genome sequence of the cellulose-degrading bacterium Cellulosilyticum lentocellum.</title>
        <authorList>
            <consortium name="US DOE Joint Genome Institute"/>
            <person name="Miller D.A."/>
            <person name="Suen G."/>
            <person name="Bruce D."/>
            <person name="Copeland A."/>
            <person name="Cheng J.F."/>
            <person name="Detter C."/>
            <person name="Goodwin L.A."/>
            <person name="Han C.S."/>
            <person name="Hauser L.J."/>
            <person name="Land M.L."/>
            <person name="Lapidus A."/>
            <person name="Lucas S."/>
            <person name="Meincke L."/>
            <person name="Pitluck S."/>
            <person name="Tapia R."/>
            <person name="Teshima H."/>
            <person name="Woyke T."/>
            <person name="Fox B.G."/>
            <person name="Angert E.R."/>
            <person name="Currie C.R."/>
        </authorList>
    </citation>
    <scope>NUCLEOTIDE SEQUENCE [LARGE SCALE GENOMIC DNA]</scope>
    <source>
        <strain evidence="2">ATCC 49066 / DSM 5427 / NCIMB 11756 / RHM5</strain>
    </source>
</reference>
<gene>
    <name evidence="1" type="ordered locus">Clole_2365</name>
</gene>
<dbReference type="Proteomes" id="UP000008467">
    <property type="component" value="Chromosome"/>
</dbReference>